<sequence>MTTRLDDYAPFLIGLAMVGVGLAARQVEPEALRLPKPGAKARLRDVRSGRDAARAARDGLAGLLPSNLTRSVGRTMILMGAALIAVRALDELVDDDSAEY</sequence>
<proteinExistence type="predicted"/>
<name>X7FAZ7_9RHOB</name>
<evidence type="ECO:0000313" key="1">
    <source>
        <dbReference type="EMBL" id="ETX29960.1"/>
    </source>
</evidence>
<comment type="caution">
    <text evidence="1">The sequence shown here is derived from an EMBL/GenBank/DDBJ whole genome shotgun (WGS) entry which is preliminary data.</text>
</comment>
<accession>X7FAZ7</accession>
<protein>
    <submittedName>
        <fullName evidence="1">Uncharacterized protein</fullName>
    </submittedName>
</protein>
<dbReference type="eggNOG" id="ENOG50334UJ">
    <property type="taxonomic scope" value="Bacteria"/>
</dbReference>
<evidence type="ECO:0000313" key="2">
    <source>
        <dbReference type="Proteomes" id="UP000023430"/>
    </source>
</evidence>
<dbReference type="STRING" id="1449351.RISW2_20135"/>
<organism evidence="1 2">
    <name type="scientific">Roseivivax isoporae LMG 25204</name>
    <dbReference type="NCBI Taxonomy" id="1449351"/>
    <lineage>
        <taxon>Bacteria</taxon>
        <taxon>Pseudomonadati</taxon>
        <taxon>Pseudomonadota</taxon>
        <taxon>Alphaproteobacteria</taxon>
        <taxon>Rhodobacterales</taxon>
        <taxon>Roseobacteraceae</taxon>
        <taxon>Roseivivax</taxon>
    </lineage>
</organism>
<gene>
    <name evidence="1" type="ORF">RISW2_20135</name>
</gene>
<keyword evidence="2" id="KW-1185">Reference proteome</keyword>
<dbReference type="AlphaFoldDB" id="X7FAZ7"/>
<dbReference type="RefSeq" id="WP_043767736.1">
    <property type="nucleotide sequence ID" value="NZ_JAME01000006.1"/>
</dbReference>
<dbReference type="EMBL" id="JAME01000006">
    <property type="protein sequence ID" value="ETX29960.1"/>
    <property type="molecule type" value="Genomic_DNA"/>
</dbReference>
<reference evidence="1 2" key="1">
    <citation type="submission" date="2014-01" db="EMBL/GenBank/DDBJ databases">
        <title>Roseivivax isoporae LMG 25204 Genome Sequencing.</title>
        <authorList>
            <person name="Lai Q."/>
            <person name="Li G."/>
            <person name="Shao Z."/>
        </authorList>
    </citation>
    <scope>NUCLEOTIDE SEQUENCE [LARGE SCALE GENOMIC DNA]</scope>
    <source>
        <strain evidence="1 2">LMG 25204</strain>
    </source>
</reference>
<dbReference type="Proteomes" id="UP000023430">
    <property type="component" value="Unassembled WGS sequence"/>
</dbReference>
<dbReference type="OrthoDB" id="7870598at2"/>